<name>A0A2T1DI62_9CYAN</name>
<proteinExistence type="predicted"/>
<dbReference type="SUPFAM" id="SSF52540">
    <property type="entry name" value="P-loop containing nucleoside triphosphate hydrolases"/>
    <property type="match status" value="1"/>
</dbReference>
<dbReference type="OrthoDB" id="462757at2"/>
<dbReference type="Gene3D" id="3.40.50.300">
    <property type="entry name" value="P-loop containing nucleotide triphosphate hydrolases"/>
    <property type="match status" value="1"/>
</dbReference>
<dbReference type="InterPro" id="IPR007111">
    <property type="entry name" value="NACHT_NTPase"/>
</dbReference>
<feature type="domain" description="NACHT" evidence="1">
    <location>
        <begin position="90"/>
        <end position="235"/>
    </location>
</feature>
<dbReference type="PANTHER" id="PTHR46844">
    <property type="entry name" value="SLR5058 PROTEIN"/>
    <property type="match status" value="1"/>
</dbReference>
<keyword evidence="3" id="KW-1185">Reference proteome</keyword>
<comment type="caution">
    <text evidence="2">The sequence shown here is derived from an EMBL/GenBank/DDBJ whole genome shotgun (WGS) entry which is preliminary data.</text>
</comment>
<dbReference type="InterPro" id="IPR027417">
    <property type="entry name" value="P-loop_NTPase"/>
</dbReference>
<reference evidence="2 3" key="1">
    <citation type="submission" date="2018-02" db="EMBL/GenBank/DDBJ databases">
        <authorList>
            <person name="Cohen D.B."/>
            <person name="Kent A.D."/>
        </authorList>
    </citation>
    <scope>NUCLEOTIDE SEQUENCE [LARGE SCALE GENOMIC DNA]</scope>
    <source>
        <strain evidence="2 3">ULC007</strain>
    </source>
</reference>
<sequence length="354" mass="40644">MLRRRSFDLPPDFFQSYLNSICQHYAQWCRVYTLTDVVGQASSQGSPTVPMWDLGLKVQTIDRDKDPKTSESKTKRFTVLEGFRKYAADHVLLVGQPGSGKSTALVRLLIEEAQKAQQDSSALIPVLVELRYYQDSVLELMRSFFKTHNLLLDLSTIETLLFERRFLLLIDGLNELPSEEARSQLSALRRDDRKVPMISTTRDLGVGGNLNLTRKLEMQPLTEKQMQEFVQSYLPTRDTLLRQLGDRLRELGQTPLLLLMLCSVFANNQTRVPPDLGSVFREFTQIHYCKLKEDAPVAEGSREYWAEMLQVLAWKMTQRKSATELQVEIEMVRSLELSQMVEIHLLGVGRSENQ</sequence>
<organism evidence="2 3">
    <name type="scientific">Phormidesmis priestleyi ULC007</name>
    <dbReference type="NCBI Taxonomy" id="1920490"/>
    <lineage>
        <taxon>Bacteria</taxon>
        <taxon>Bacillati</taxon>
        <taxon>Cyanobacteriota</taxon>
        <taxon>Cyanophyceae</taxon>
        <taxon>Leptolyngbyales</taxon>
        <taxon>Leptolyngbyaceae</taxon>
        <taxon>Phormidesmis</taxon>
    </lineage>
</organism>
<gene>
    <name evidence="2" type="ORF">C7B65_08945</name>
</gene>
<evidence type="ECO:0000313" key="2">
    <source>
        <dbReference type="EMBL" id="PSB20167.1"/>
    </source>
</evidence>
<dbReference type="PANTHER" id="PTHR46844:SF1">
    <property type="entry name" value="SLR5058 PROTEIN"/>
    <property type="match status" value="1"/>
</dbReference>
<reference evidence="2 3" key="2">
    <citation type="submission" date="2018-03" db="EMBL/GenBank/DDBJ databases">
        <title>The ancient ancestry and fast evolution of plastids.</title>
        <authorList>
            <person name="Moore K.R."/>
            <person name="Magnabosco C."/>
            <person name="Momper L."/>
            <person name="Gold D.A."/>
            <person name="Bosak T."/>
            <person name="Fournier G.P."/>
        </authorList>
    </citation>
    <scope>NUCLEOTIDE SEQUENCE [LARGE SCALE GENOMIC DNA]</scope>
    <source>
        <strain evidence="2 3">ULC007</strain>
    </source>
</reference>
<dbReference type="Proteomes" id="UP000238634">
    <property type="component" value="Unassembled WGS sequence"/>
</dbReference>
<dbReference type="STRING" id="1920490.GCA_001895925_03716"/>
<evidence type="ECO:0000313" key="3">
    <source>
        <dbReference type="Proteomes" id="UP000238634"/>
    </source>
</evidence>
<protein>
    <submittedName>
        <fullName evidence="2">NACHT domain-containing protein</fullName>
    </submittedName>
</protein>
<accession>A0A2T1DI62</accession>
<evidence type="ECO:0000259" key="1">
    <source>
        <dbReference type="Pfam" id="PF05729"/>
    </source>
</evidence>
<dbReference type="AlphaFoldDB" id="A0A2T1DI62"/>
<dbReference type="EMBL" id="PVWG01000007">
    <property type="protein sequence ID" value="PSB20167.1"/>
    <property type="molecule type" value="Genomic_DNA"/>
</dbReference>
<dbReference type="Pfam" id="PF05729">
    <property type="entry name" value="NACHT"/>
    <property type="match status" value="1"/>
</dbReference>